<keyword evidence="7" id="KW-0961">Cell wall biogenesis/degradation</keyword>
<dbReference type="Gene3D" id="3.20.20.80">
    <property type="entry name" value="Glycosidases"/>
    <property type="match status" value="1"/>
</dbReference>
<dbReference type="Pfam" id="PF00150">
    <property type="entry name" value="Cellulase"/>
    <property type="match status" value="1"/>
</dbReference>
<feature type="chain" id="PRO_5046295506" description="glucan 1,3-beta-glucosidase" evidence="12">
    <location>
        <begin position="19"/>
        <end position="474"/>
    </location>
</feature>
<name>A0ABP0ZK85_9ASCO</name>
<evidence type="ECO:0000256" key="12">
    <source>
        <dbReference type="SAM" id="SignalP"/>
    </source>
</evidence>
<evidence type="ECO:0000256" key="1">
    <source>
        <dbReference type="ARBA" id="ARBA00004613"/>
    </source>
</evidence>
<evidence type="ECO:0000313" key="15">
    <source>
        <dbReference type="Proteomes" id="UP001497383"/>
    </source>
</evidence>
<keyword evidence="6 10" id="KW-0326">Glycosidase</keyword>
<dbReference type="EC" id="3.2.1.58" evidence="9"/>
<organism evidence="14 15">
    <name type="scientific">Lodderomyces beijingensis</name>
    <dbReference type="NCBI Taxonomy" id="1775926"/>
    <lineage>
        <taxon>Eukaryota</taxon>
        <taxon>Fungi</taxon>
        <taxon>Dikarya</taxon>
        <taxon>Ascomycota</taxon>
        <taxon>Saccharomycotina</taxon>
        <taxon>Pichiomycetes</taxon>
        <taxon>Debaryomycetaceae</taxon>
        <taxon>Candida/Lodderomyces clade</taxon>
        <taxon>Lodderomyces</taxon>
    </lineage>
</organism>
<evidence type="ECO:0000256" key="7">
    <source>
        <dbReference type="ARBA" id="ARBA00023316"/>
    </source>
</evidence>
<evidence type="ECO:0000256" key="5">
    <source>
        <dbReference type="ARBA" id="ARBA00022801"/>
    </source>
</evidence>
<accession>A0ABP0ZK85</accession>
<protein>
    <recommendedName>
        <fullName evidence="9">glucan 1,3-beta-glucosidase</fullName>
        <ecNumber evidence="9">3.2.1.58</ecNumber>
    </recommendedName>
</protein>
<proteinExistence type="inferred from homology"/>
<keyword evidence="4 12" id="KW-0732">Signal</keyword>
<gene>
    <name evidence="14" type="ORF">LODBEIA_P25080</name>
</gene>
<dbReference type="PANTHER" id="PTHR31297">
    <property type="entry name" value="GLUCAN ENDO-1,6-BETA-GLUCOSIDASE B"/>
    <property type="match status" value="1"/>
</dbReference>
<evidence type="ECO:0000256" key="11">
    <source>
        <dbReference type="SAM" id="MobiDB-lite"/>
    </source>
</evidence>
<comment type="subcellular location">
    <subcellularLocation>
        <location evidence="1">Secreted</location>
    </subcellularLocation>
</comment>
<evidence type="ECO:0000256" key="2">
    <source>
        <dbReference type="ARBA" id="ARBA00005641"/>
    </source>
</evidence>
<evidence type="ECO:0000256" key="8">
    <source>
        <dbReference type="ARBA" id="ARBA00036824"/>
    </source>
</evidence>
<evidence type="ECO:0000313" key="14">
    <source>
        <dbReference type="EMBL" id="CAK9438278.1"/>
    </source>
</evidence>
<dbReference type="EMBL" id="OZ022407">
    <property type="protein sequence ID" value="CAK9438278.1"/>
    <property type="molecule type" value="Genomic_DNA"/>
</dbReference>
<dbReference type="GeneID" id="92207704"/>
<keyword evidence="5 10" id="KW-0378">Hydrolase</keyword>
<comment type="similarity">
    <text evidence="2 10">Belongs to the glycosyl hydrolase 5 (cellulase A) family.</text>
</comment>
<dbReference type="SUPFAM" id="SSF51445">
    <property type="entry name" value="(Trans)glycosidases"/>
    <property type="match status" value="1"/>
</dbReference>
<sequence length="474" mass="54486">MRYYHLFASLVHLPLVLCKVGSENEAVTILQPHEVFNSRNLRKEEAKIYGVNIGGWLLSEPWITPSLYEDVERRHGRIPVDEHQLCTIMGPTEAEAHLTHHWDTFYSEQDFEEIAKLQLNLVRIPIGYWAFGLLPDDPYVQGQEHYLDMAISWAAKYNLQVQIGLHGMPGSQNGFDNSGLRTEHPGWFDKEENMVLTYRVVEYVVDKYGNHPAVHSINLVNEPHGWLLDRSKILEFYKYGIDLFERRQVSAKLCLHDAFLNMDDWRGLQGDFILDHHLYECFSNAQIDMNIDEHLRRVKQQSELLPHTGHYSVVGEFSGALNDCTKYLNGVNRGTRWEGTFDSNDGGGGGASTRRSCDNMDNPNSDEHRAEVMIFLREQFYDYEEMGNGWIFWCWKTESSLVWDMRRLWAKNMLPRPLIRDPVPLKDIKKLAVSKPKILESKNDAGAGAGATGVVTTAFKIFGAILVELFVCFM</sequence>
<dbReference type="PANTHER" id="PTHR31297:SF1">
    <property type="entry name" value="GLUCAN 1,3-BETA-GLUCOSIDASE I_II-RELATED"/>
    <property type="match status" value="1"/>
</dbReference>
<dbReference type="RefSeq" id="XP_066829446.1">
    <property type="nucleotide sequence ID" value="XM_066972515.1"/>
</dbReference>
<evidence type="ECO:0000256" key="3">
    <source>
        <dbReference type="ARBA" id="ARBA00022525"/>
    </source>
</evidence>
<dbReference type="InterPro" id="IPR050386">
    <property type="entry name" value="Glycosyl_hydrolase_5"/>
</dbReference>
<evidence type="ECO:0000256" key="4">
    <source>
        <dbReference type="ARBA" id="ARBA00022729"/>
    </source>
</evidence>
<keyword evidence="3" id="KW-0964">Secreted</keyword>
<dbReference type="Proteomes" id="UP001497383">
    <property type="component" value="Chromosome 3"/>
</dbReference>
<feature type="region of interest" description="Disordered" evidence="11">
    <location>
        <begin position="339"/>
        <end position="363"/>
    </location>
</feature>
<comment type="catalytic activity">
    <reaction evidence="8">
        <text>Successive hydrolysis of beta-D-glucose units from the non-reducing ends of (1-&gt;3)-beta-D-glucans, releasing alpha-glucose.</text>
        <dbReference type="EC" id="3.2.1.58"/>
    </reaction>
</comment>
<evidence type="ECO:0000259" key="13">
    <source>
        <dbReference type="Pfam" id="PF00150"/>
    </source>
</evidence>
<dbReference type="InterPro" id="IPR017853">
    <property type="entry name" value="GH"/>
</dbReference>
<evidence type="ECO:0000256" key="9">
    <source>
        <dbReference type="ARBA" id="ARBA00038929"/>
    </source>
</evidence>
<evidence type="ECO:0000256" key="10">
    <source>
        <dbReference type="RuleBase" id="RU361153"/>
    </source>
</evidence>
<feature type="signal peptide" evidence="12">
    <location>
        <begin position="1"/>
        <end position="18"/>
    </location>
</feature>
<evidence type="ECO:0000256" key="6">
    <source>
        <dbReference type="ARBA" id="ARBA00023295"/>
    </source>
</evidence>
<reference evidence="14 15" key="1">
    <citation type="submission" date="2024-03" db="EMBL/GenBank/DDBJ databases">
        <authorList>
            <person name="Brejova B."/>
        </authorList>
    </citation>
    <scope>NUCLEOTIDE SEQUENCE [LARGE SCALE GENOMIC DNA]</scope>
    <source>
        <strain evidence="14 15">CBS 14171</strain>
    </source>
</reference>
<feature type="domain" description="Glycoside hydrolase family 5" evidence="13">
    <location>
        <begin position="99"/>
        <end position="225"/>
    </location>
</feature>
<keyword evidence="15" id="KW-1185">Reference proteome</keyword>
<dbReference type="InterPro" id="IPR001547">
    <property type="entry name" value="Glyco_hydro_5"/>
</dbReference>